<dbReference type="InterPro" id="IPR015424">
    <property type="entry name" value="PyrdxlP-dep_Trfase"/>
</dbReference>
<comment type="caution">
    <text evidence="1">The sequence shown here is derived from an EMBL/GenBank/DDBJ whole genome shotgun (WGS) entry which is preliminary data.</text>
</comment>
<dbReference type="GO" id="GO:0030170">
    <property type="term" value="F:pyridoxal phosphate binding"/>
    <property type="evidence" value="ECO:0007669"/>
    <property type="project" value="TreeGrafter"/>
</dbReference>
<dbReference type="InterPro" id="IPR015422">
    <property type="entry name" value="PyrdxlP-dep_Trfase_small"/>
</dbReference>
<dbReference type="InterPro" id="IPR015421">
    <property type="entry name" value="PyrdxlP-dep_Trfase_major"/>
</dbReference>
<dbReference type="SUPFAM" id="SSF53383">
    <property type="entry name" value="PLP-dependent transferases"/>
    <property type="match status" value="1"/>
</dbReference>
<dbReference type="InterPro" id="IPR000653">
    <property type="entry name" value="DegT/StrS_aminotransferase"/>
</dbReference>
<protein>
    <recommendedName>
        <fullName evidence="2">Aminotransferase DegT</fullName>
    </recommendedName>
</protein>
<feature type="non-terminal residue" evidence="1">
    <location>
        <position position="1"/>
    </location>
</feature>
<reference evidence="1" key="1">
    <citation type="journal article" date="2014" name="Front. Microbiol.">
        <title>High frequency of phylogenetically diverse reductive dehalogenase-homologous genes in deep subseafloor sedimentary metagenomes.</title>
        <authorList>
            <person name="Kawai M."/>
            <person name="Futagami T."/>
            <person name="Toyoda A."/>
            <person name="Takaki Y."/>
            <person name="Nishi S."/>
            <person name="Hori S."/>
            <person name="Arai W."/>
            <person name="Tsubouchi T."/>
            <person name="Morono Y."/>
            <person name="Uchiyama I."/>
            <person name="Ito T."/>
            <person name="Fujiyama A."/>
            <person name="Inagaki F."/>
            <person name="Takami H."/>
        </authorList>
    </citation>
    <scope>NUCLEOTIDE SEQUENCE</scope>
    <source>
        <strain evidence="1">Expedition CK06-06</strain>
    </source>
</reference>
<dbReference type="Gene3D" id="3.90.1150.10">
    <property type="entry name" value="Aspartate Aminotransferase, domain 1"/>
    <property type="match status" value="1"/>
</dbReference>
<dbReference type="EMBL" id="BART01020946">
    <property type="protein sequence ID" value="GAG94241.1"/>
    <property type="molecule type" value="Genomic_DNA"/>
</dbReference>
<accession>X1DCT3</accession>
<dbReference type="Gene3D" id="3.40.640.10">
    <property type="entry name" value="Type I PLP-dependent aspartate aminotransferase-like (Major domain)"/>
    <property type="match status" value="1"/>
</dbReference>
<dbReference type="GO" id="GO:0008483">
    <property type="term" value="F:transaminase activity"/>
    <property type="evidence" value="ECO:0007669"/>
    <property type="project" value="TreeGrafter"/>
</dbReference>
<gene>
    <name evidence="1" type="ORF">S01H4_38785</name>
</gene>
<dbReference type="Pfam" id="PF01041">
    <property type="entry name" value="DegT_DnrJ_EryC1"/>
    <property type="match status" value="1"/>
</dbReference>
<proteinExistence type="predicted"/>
<dbReference type="AlphaFoldDB" id="X1DCT3"/>
<evidence type="ECO:0000313" key="1">
    <source>
        <dbReference type="EMBL" id="GAG94241.1"/>
    </source>
</evidence>
<organism evidence="1">
    <name type="scientific">marine sediment metagenome</name>
    <dbReference type="NCBI Taxonomy" id="412755"/>
    <lineage>
        <taxon>unclassified sequences</taxon>
        <taxon>metagenomes</taxon>
        <taxon>ecological metagenomes</taxon>
    </lineage>
</organism>
<dbReference type="GO" id="GO:0000271">
    <property type="term" value="P:polysaccharide biosynthetic process"/>
    <property type="evidence" value="ECO:0007669"/>
    <property type="project" value="TreeGrafter"/>
</dbReference>
<dbReference type="PANTHER" id="PTHR30244">
    <property type="entry name" value="TRANSAMINASE"/>
    <property type="match status" value="1"/>
</dbReference>
<name>X1DCT3_9ZZZZ</name>
<dbReference type="PANTHER" id="PTHR30244:SF34">
    <property type="entry name" value="DTDP-4-AMINO-4,6-DIDEOXYGALACTOSE TRANSAMINASE"/>
    <property type="match status" value="1"/>
</dbReference>
<sequence length="220" mass="25047">DAKGIYLIEDCAEAHGAEYKGRMVGSFGNISCFSFFGNKIITTGEGGMCLTDDENLAEKMRILRSHGMSTKRKYWHDVLGFNYRMTNLQAALGVAQTERIDQLVLKKREIAHQYNRALSDIEGVVIAPEMKWAKNVFWMYSILLEDYSQHREQISECLAQEGIETRPFFIPVHMQPPHLTQDKLNVAENLSRRGMNLPSSISLESETVSEIENIIRKICA</sequence>
<evidence type="ECO:0008006" key="2">
    <source>
        <dbReference type="Google" id="ProtNLM"/>
    </source>
</evidence>